<reference evidence="2 3" key="1">
    <citation type="submission" date="2023-12" db="EMBL/GenBank/DDBJ databases">
        <title>Stenotrophomonas guangdongensis sp. nov., isolated from wilted pepper plants (Capsicum annuum).</title>
        <authorList>
            <person name="Qiu M."/>
            <person name="Li Y."/>
            <person name="Liu Q."/>
            <person name="Zhang X."/>
            <person name="Huang Y."/>
            <person name="Guo R."/>
            <person name="Hu M."/>
            <person name="Zhou J."/>
            <person name="Zhou X."/>
        </authorList>
    </citation>
    <scope>NUCLEOTIDE SEQUENCE [LARGE SCALE GENOMIC DNA]</scope>
    <source>
        <strain evidence="2 3">MH1</strain>
    </source>
</reference>
<sequence>MNSTELLSTLLVSIGYRLPIIIALGVAVMMVFDTPSSRPRQMVLWGLSVLLLCTVVGGGLAVLPLLFLAQGNYGALSGLNTLLSVVHIGLSLLEAAGFILLAWGVAQALRRPAAGGKP</sequence>
<dbReference type="RefSeq" id="WP_132863727.1">
    <property type="nucleotide sequence ID" value="NZ_JAYFUH010000252.1"/>
</dbReference>
<protein>
    <recommendedName>
        <fullName evidence="4">Transmembrane protein</fullName>
    </recommendedName>
</protein>
<dbReference type="EMBL" id="JAYFUH010000252">
    <property type="protein sequence ID" value="MEA5669449.1"/>
    <property type="molecule type" value="Genomic_DNA"/>
</dbReference>
<evidence type="ECO:0000256" key="1">
    <source>
        <dbReference type="SAM" id="Phobius"/>
    </source>
</evidence>
<evidence type="ECO:0000313" key="2">
    <source>
        <dbReference type="EMBL" id="MEA5669449.1"/>
    </source>
</evidence>
<comment type="caution">
    <text evidence="2">The sequence shown here is derived from an EMBL/GenBank/DDBJ whole genome shotgun (WGS) entry which is preliminary data.</text>
</comment>
<name>A0ABU5V9R5_9GAMM</name>
<proteinExistence type="predicted"/>
<keyword evidence="3" id="KW-1185">Reference proteome</keyword>
<dbReference type="Proteomes" id="UP001301653">
    <property type="component" value="Unassembled WGS sequence"/>
</dbReference>
<organism evidence="2 3">
    <name type="scientific">Stenotrophomonas capsici</name>
    <dbReference type="NCBI Taxonomy" id="3110230"/>
    <lineage>
        <taxon>Bacteria</taxon>
        <taxon>Pseudomonadati</taxon>
        <taxon>Pseudomonadota</taxon>
        <taxon>Gammaproteobacteria</taxon>
        <taxon>Lysobacterales</taxon>
        <taxon>Lysobacteraceae</taxon>
        <taxon>Stenotrophomonas</taxon>
    </lineage>
</organism>
<accession>A0ABU5V9R5</accession>
<feature type="transmembrane region" description="Helical" evidence="1">
    <location>
        <begin position="81"/>
        <end position="103"/>
    </location>
</feature>
<keyword evidence="1" id="KW-0472">Membrane</keyword>
<gene>
    <name evidence="2" type="ORF">VA603_18095</name>
</gene>
<feature type="transmembrane region" description="Helical" evidence="1">
    <location>
        <begin position="44"/>
        <end position="69"/>
    </location>
</feature>
<evidence type="ECO:0000313" key="3">
    <source>
        <dbReference type="Proteomes" id="UP001301653"/>
    </source>
</evidence>
<feature type="transmembrane region" description="Helical" evidence="1">
    <location>
        <begin position="6"/>
        <end position="32"/>
    </location>
</feature>
<evidence type="ECO:0008006" key="4">
    <source>
        <dbReference type="Google" id="ProtNLM"/>
    </source>
</evidence>
<keyword evidence="1" id="KW-0812">Transmembrane</keyword>
<keyword evidence="1" id="KW-1133">Transmembrane helix</keyword>